<keyword evidence="2" id="KW-0813">Transport</keyword>
<evidence type="ECO:0000256" key="4">
    <source>
        <dbReference type="ARBA" id="ARBA00022840"/>
    </source>
</evidence>
<dbReference type="EMBL" id="LAZR01062182">
    <property type="protein sequence ID" value="KKK62054.1"/>
    <property type="molecule type" value="Genomic_DNA"/>
</dbReference>
<reference evidence="7" key="1">
    <citation type="journal article" date="2015" name="Nature">
        <title>Complex archaea that bridge the gap between prokaryotes and eukaryotes.</title>
        <authorList>
            <person name="Spang A."/>
            <person name="Saw J.H."/>
            <person name="Jorgensen S.L."/>
            <person name="Zaremba-Niedzwiedzka K."/>
            <person name="Martijn J."/>
            <person name="Lind A.E."/>
            <person name="van Eijk R."/>
            <person name="Schleper C."/>
            <person name="Guy L."/>
            <person name="Ettema T.J."/>
        </authorList>
    </citation>
    <scope>NUCLEOTIDE SEQUENCE</scope>
</reference>
<dbReference type="GO" id="GO:0005524">
    <property type="term" value="F:ATP binding"/>
    <property type="evidence" value="ECO:0007669"/>
    <property type="project" value="UniProtKB-KW"/>
</dbReference>
<dbReference type="InterPro" id="IPR050319">
    <property type="entry name" value="ABC_transp_ATP-bind"/>
</dbReference>
<dbReference type="Pfam" id="PF08352">
    <property type="entry name" value="oligo_HPY"/>
    <property type="match status" value="1"/>
</dbReference>
<evidence type="ECO:0000256" key="1">
    <source>
        <dbReference type="ARBA" id="ARBA00005417"/>
    </source>
</evidence>
<dbReference type="Pfam" id="PF00005">
    <property type="entry name" value="ABC_tran"/>
    <property type="match status" value="1"/>
</dbReference>
<keyword evidence="3" id="KW-0547">Nucleotide-binding</keyword>
<dbReference type="PANTHER" id="PTHR43776">
    <property type="entry name" value="TRANSPORT ATP-BINDING PROTEIN"/>
    <property type="match status" value="1"/>
</dbReference>
<evidence type="ECO:0000256" key="2">
    <source>
        <dbReference type="ARBA" id="ARBA00022448"/>
    </source>
</evidence>
<dbReference type="NCBIfam" id="TIGR01727">
    <property type="entry name" value="oligo_HPY"/>
    <property type="match status" value="1"/>
</dbReference>
<feature type="domain" description="Oligopeptide/dipeptide ABC transporter C-terminal" evidence="6">
    <location>
        <begin position="82"/>
        <end position="148"/>
    </location>
</feature>
<proteinExistence type="inferred from homology"/>
<accession>A0A0F8Z6N1</accession>
<comment type="similarity">
    <text evidence="1">Belongs to the ABC transporter superfamily.</text>
</comment>
<comment type="caution">
    <text evidence="7">The sequence shown here is derived from an EMBL/GenBank/DDBJ whole genome shotgun (WGS) entry which is preliminary data.</text>
</comment>
<gene>
    <name evidence="7" type="ORF">LCGC14_3008180</name>
</gene>
<evidence type="ECO:0000259" key="6">
    <source>
        <dbReference type="Pfam" id="PF08352"/>
    </source>
</evidence>
<protein>
    <recommendedName>
        <fullName evidence="8">ABC transporter domain-containing protein</fullName>
    </recommendedName>
</protein>
<dbReference type="Gene3D" id="3.40.50.300">
    <property type="entry name" value="P-loop containing nucleotide triphosphate hydrolases"/>
    <property type="match status" value="1"/>
</dbReference>
<dbReference type="InterPro" id="IPR027417">
    <property type="entry name" value="P-loop_NTPase"/>
</dbReference>
<evidence type="ECO:0000256" key="3">
    <source>
        <dbReference type="ARBA" id="ARBA00022741"/>
    </source>
</evidence>
<sequence length="169" mass="19016">HEFSGGQKQRIVIARALTMEPDFLILDEPVSNLDVSIQAQIINLLMDLKKKRSLTYLFISHDLNLVAYLSDHIAVMYQGKLMEMASTDEIMNHPCHPYTLKLFSSIPGRRITEPADDAGIGVSTDDKDRGQSTCCPYEGQCECAIEKCKNGIPELMEIRDMHHVACFNT</sequence>
<organism evidence="7">
    <name type="scientific">marine sediment metagenome</name>
    <dbReference type="NCBI Taxonomy" id="412755"/>
    <lineage>
        <taxon>unclassified sequences</taxon>
        <taxon>metagenomes</taxon>
        <taxon>ecological metagenomes</taxon>
    </lineage>
</organism>
<evidence type="ECO:0008006" key="8">
    <source>
        <dbReference type="Google" id="ProtNLM"/>
    </source>
</evidence>
<name>A0A0F8Z6N1_9ZZZZ</name>
<feature type="domain" description="ABC transporter" evidence="5">
    <location>
        <begin position="2"/>
        <end position="30"/>
    </location>
</feature>
<dbReference type="PANTHER" id="PTHR43776:SF7">
    <property type="entry name" value="D,D-DIPEPTIDE TRANSPORT ATP-BINDING PROTEIN DDPF-RELATED"/>
    <property type="match status" value="1"/>
</dbReference>
<dbReference type="GO" id="GO:0016887">
    <property type="term" value="F:ATP hydrolysis activity"/>
    <property type="evidence" value="ECO:0007669"/>
    <property type="project" value="InterPro"/>
</dbReference>
<dbReference type="AlphaFoldDB" id="A0A0F8Z6N1"/>
<evidence type="ECO:0000259" key="5">
    <source>
        <dbReference type="Pfam" id="PF00005"/>
    </source>
</evidence>
<feature type="non-terminal residue" evidence="7">
    <location>
        <position position="1"/>
    </location>
</feature>
<keyword evidence="4" id="KW-0067">ATP-binding</keyword>
<dbReference type="InterPro" id="IPR003439">
    <property type="entry name" value="ABC_transporter-like_ATP-bd"/>
</dbReference>
<dbReference type="GO" id="GO:0015833">
    <property type="term" value="P:peptide transport"/>
    <property type="evidence" value="ECO:0007669"/>
    <property type="project" value="InterPro"/>
</dbReference>
<dbReference type="InterPro" id="IPR013563">
    <property type="entry name" value="Oligopep_ABC_C"/>
</dbReference>
<evidence type="ECO:0000313" key="7">
    <source>
        <dbReference type="EMBL" id="KKK62054.1"/>
    </source>
</evidence>
<dbReference type="SUPFAM" id="SSF52540">
    <property type="entry name" value="P-loop containing nucleoside triphosphate hydrolases"/>
    <property type="match status" value="1"/>
</dbReference>